<evidence type="ECO:0000313" key="10">
    <source>
        <dbReference type="Proteomes" id="UP000050668"/>
    </source>
</evidence>
<protein>
    <recommendedName>
        <fullName evidence="3">S-methyl-5-thioribose kinase</fullName>
        <ecNumber evidence="3">2.7.1.100</ecNumber>
    </recommendedName>
</protein>
<dbReference type="InterPro" id="IPR011009">
    <property type="entry name" value="Kinase-like_dom_sf"/>
</dbReference>
<dbReference type="InterPro" id="IPR009212">
    <property type="entry name" value="Methylthioribose_kinase"/>
</dbReference>
<proteinExistence type="inferred from homology"/>
<evidence type="ECO:0000256" key="7">
    <source>
        <dbReference type="ARBA" id="ARBA00022840"/>
    </source>
</evidence>
<accession>A0ABR5K470</accession>
<comment type="similarity">
    <text evidence="1">Belongs to the methylthioribose kinase family.</text>
</comment>
<evidence type="ECO:0000313" key="9">
    <source>
        <dbReference type="EMBL" id="KOS69723.1"/>
    </source>
</evidence>
<dbReference type="Proteomes" id="UP000050668">
    <property type="component" value="Unassembled WGS sequence"/>
</dbReference>
<reference evidence="10" key="1">
    <citation type="submission" date="2015-07" db="EMBL/GenBank/DDBJ databases">
        <title>Fjat-14205 dsm 2895.</title>
        <authorList>
            <person name="Liu B."/>
            <person name="Wang J."/>
            <person name="Zhu Y."/>
            <person name="Liu G."/>
            <person name="Chen Q."/>
            <person name="Chen Z."/>
            <person name="Lan J."/>
            <person name="Che J."/>
            <person name="Ge C."/>
            <person name="Shi H."/>
            <person name="Pan Z."/>
            <person name="Liu X."/>
        </authorList>
    </citation>
    <scope>NUCLEOTIDE SEQUENCE [LARGE SCALE GENOMIC DNA]</scope>
    <source>
        <strain evidence="10">DSM 25560</strain>
    </source>
</reference>
<comment type="subunit">
    <text evidence="2">Homodimer.</text>
</comment>
<gene>
    <name evidence="9" type="ORF">AEA09_04085</name>
</gene>
<feature type="domain" description="Aminoglycoside phosphotransferase" evidence="8">
    <location>
        <begin position="58"/>
        <end position="256"/>
    </location>
</feature>
<keyword evidence="10" id="KW-1185">Reference proteome</keyword>
<comment type="caution">
    <text evidence="9">The sequence shown here is derived from an EMBL/GenBank/DDBJ whole genome shotgun (WGS) entry which is preliminary data.</text>
</comment>
<dbReference type="PANTHER" id="PTHR34273">
    <property type="entry name" value="METHYLTHIORIBOSE KINASE"/>
    <property type="match status" value="1"/>
</dbReference>
<dbReference type="SUPFAM" id="SSF56112">
    <property type="entry name" value="Protein kinase-like (PK-like)"/>
    <property type="match status" value="1"/>
</dbReference>
<evidence type="ECO:0000256" key="2">
    <source>
        <dbReference type="ARBA" id="ARBA00011738"/>
    </source>
</evidence>
<dbReference type="PANTHER" id="PTHR34273:SF2">
    <property type="entry name" value="METHYLTHIORIBOSE KINASE"/>
    <property type="match status" value="1"/>
</dbReference>
<dbReference type="Gene3D" id="3.90.1200.10">
    <property type="match status" value="1"/>
</dbReference>
<keyword evidence="5" id="KW-0547">Nucleotide-binding</keyword>
<evidence type="ECO:0000256" key="1">
    <source>
        <dbReference type="ARBA" id="ARBA00010165"/>
    </source>
</evidence>
<evidence type="ECO:0000259" key="8">
    <source>
        <dbReference type="Pfam" id="PF01636"/>
    </source>
</evidence>
<dbReference type="NCBIfam" id="TIGR01767">
    <property type="entry name" value="MTRK"/>
    <property type="match status" value="1"/>
</dbReference>
<evidence type="ECO:0000256" key="3">
    <source>
        <dbReference type="ARBA" id="ARBA00012128"/>
    </source>
</evidence>
<evidence type="ECO:0000256" key="5">
    <source>
        <dbReference type="ARBA" id="ARBA00022741"/>
    </source>
</evidence>
<sequence>MAQYVKKLELFPQAAELQVVEISDGKINHVFRIYSQEHSVIYKQAVPYARTVGEDMPLPLERVRVEAEVLQQYEKIIVGSVPKVLHLDSDLAILITEDMAPLEVGRTALINDTESSHFAKDIGAFMATTMFYTSDFYLDSSTKKQKIQQFINAGMTDLTEELTFDRPYQVDDSNFFEDSLHDDVVWLSQDSKLHLEVAKLKRRFQNTKDALIHGDLHSGAIMLGNGRTVVFDTEFACYGPFGFDLGQFVANLWINGIGKQSSKYNRYRQSLETWYAFVERFTALWRTEAKERYTKVDGYLTAVLDEIREDMFGFAGCELIRRAIGIAQIPDLNHEEEESLRAANRRECVELGKYLIFNRQSIQSIEQIADWFKA</sequence>
<dbReference type="Pfam" id="PF01636">
    <property type="entry name" value="APH"/>
    <property type="match status" value="1"/>
</dbReference>
<dbReference type="PIRSF" id="PIRSF031134">
    <property type="entry name" value="MTRK"/>
    <property type="match status" value="1"/>
</dbReference>
<keyword evidence="6" id="KW-0418">Kinase</keyword>
<evidence type="ECO:0000256" key="6">
    <source>
        <dbReference type="ARBA" id="ARBA00022777"/>
    </source>
</evidence>
<name>A0ABR5K470_9BACI</name>
<organism evidence="9 10">
    <name type="scientific">Lysinibacillus contaminans</name>
    <dbReference type="NCBI Taxonomy" id="1293441"/>
    <lineage>
        <taxon>Bacteria</taxon>
        <taxon>Bacillati</taxon>
        <taxon>Bacillota</taxon>
        <taxon>Bacilli</taxon>
        <taxon>Bacillales</taxon>
        <taxon>Bacillaceae</taxon>
        <taxon>Lysinibacillus</taxon>
    </lineage>
</organism>
<keyword evidence="4" id="KW-0808">Transferase</keyword>
<dbReference type="EC" id="2.7.1.100" evidence="3"/>
<dbReference type="EMBL" id="LGRV01000003">
    <property type="protein sequence ID" value="KOS69723.1"/>
    <property type="molecule type" value="Genomic_DNA"/>
</dbReference>
<dbReference type="InterPro" id="IPR002575">
    <property type="entry name" value="Aminoglycoside_PTrfase"/>
</dbReference>
<dbReference type="Gene3D" id="3.30.200.20">
    <property type="entry name" value="Phosphorylase Kinase, domain 1"/>
    <property type="match status" value="1"/>
</dbReference>
<keyword evidence="7" id="KW-0067">ATP-binding</keyword>
<evidence type="ECO:0000256" key="4">
    <source>
        <dbReference type="ARBA" id="ARBA00022679"/>
    </source>
</evidence>